<evidence type="ECO:0000256" key="1">
    <source>
        <dbReference type="SAM" id="MobiDB-lite"/>
    </source>
</evidence>
<dbReference type="OrthoDB" id="6150133at2759"/>
<evidence type="ECO:0000313" key="3">
    <source>
        <dbReference type="Proteomes" id="UP000242188"/>
    </source>
</evidence>
<sequence length="269" mass="31631">MGRLVEKLISRMRRKNVVILRWEDRYDNSNSHSTMRIRHNLQRLMGTDVIRLNDRNYTETLLRMLQEDYEANLDKKEKALEDAEKQRLRKLMLEGTITVSMMEHPDGKHKRSKKRKHKRKDNAHTKKKVGHPSIMHDDSPYYQHVAERSELSPHSMDKIQCVVSQMELIENKDAEESQKENEGDRTNGDEEVSTGSSHGNSPRERSMKKQVQWSKPKRQVNSGDRTVAKSTPRNYPKGKFSKKESPLLHEFREEETVDGLYRLAERLVL</sequence>
<accession>A0A210R500</accession>
<dbReference type="AlphaFoldDB" id="A0A210R500"/>
<proteinExistence type="predicted"/>
<feature type="compositionally biased region" description="Basic residues" evidence="1">
    <location>
        <begin position="107"/>
        <end position="130"/>
    </location>
</feature>
<organism evidence="2 3">
    <name type="scientific">Mizuhopecten yessoensis</name>
    <name type="common">Japanese scallop</name>
    <name type="synonym">Patinopecten yessoensis</name>
    <dbReference type="NCBI Taxonomy" id="6573"/>
    <lineage>
        <taxon>Eukaryota</taxon>
        <taxon>Metazoa</taxon>
        <taxon>Spiralia</taxon>
        <taxon>Lophotrochozoa</taxon>
        <taxon>Mollusca</taxon>
        <taxon>Bivalvia</taxon>
        <taxon>Autobranchia</taxon>
        <taxon>Pteriomorphia</taxon>
        <taxon>Pectinida</taxon>
        <taxon>Pectinoidea</taxon>
        <taxon>Pectinidae</taxon>
        <taxon>Mizuhopecten</taxon>
    </lineage>
</organism>
<feature type="compositionally biased region" description="Basic and acidic residues" evidence="1">
    <location>
        <begin position="170"/>
        <end position="188"/>
    </location>
</feature>
<comment type="caution">
    <text evidence="2">The sequence shown here is derived from an EMBL/GenBank/DDBJ whole genome shotgun (WGS) entry which is preliminary data.</text>
</comment>
<keyword evidence="3" id="KW-1185">Reference proteome</keyword>
<evidence type="ECO:0000313" key="2">
    <source>
        <dbReference type="EMBL" id="OWF56100.1"/>
    </source>
</evidence>
<protein>
    <submittedName>
        <fullName evidence="2">Uncharacterized protein</fullName>
    </submittedName>
</protein>
<dbReference type="Proteomes" id="UP000242188">
    <property type="component" value="Unassembled WGS sequence"/>
</dbReference>
<name>A0A210R500_MIZYE</name>
<reference evidence="2 3" key="1">
    <citation type="journal article" date="2017" name="Nat. Ecol. Evol.">
        <title>Scallop genome provides insights into evolution of bilaterian karyotype and development.</title>
        <authorList>
            <person name="Wang S."/>
            <person name="Zhang J."/>
            <person name="Jiao W."/>
            <person name="Li J."/>
            <person name="Xun X."/>
            <person name="Sun Y."/>
            <person name="Guo X."/>
            <person name="Huan P."/>
            <person name="Dong B."/>
            <person name="Zhang L."/>
            <person name="Hu X."/>
            <person name="Sun X."/>
            <person name="Wang J."/>
            <person name="Zhao C."/>
            <person name="Wang Y."/>
            <person name="Wang D."/>
            <person name="Huang X."/>
            <person name="Wang R."/>
            <person name="Lv J."/>
            <person name="Li Y."/>
            <person name="Zhang Z."/>
            <person name="Liu B."/>
            <person name="Lu W."/>
            <person name="Hui Y."/>
            <person name="Liang J."/>
            <person name="Zhou Z."/>
            <person name="Hou R."/>
            <person name="Li X."/>
            <person name="Liu Y."/>
            <person name="Li H."/>
            <person name="Ning X."/>
            <person name="Lin Y."/>
            <person name="Zhao L."/>
            <person name="Xing Q."/>
            <person name="Dou J."/>
            <person name="Li Y."/>
            <person name="Mao J."/>
            <person name="Guo H."/>
            <person name="Dou H."/>
            <person name="Li T."/>
            <person name="Mu C."/>
            <person name="Jiang W."/>
            <person name="Fu Q."/>
            <person name="Fu X."/>
            <person name="Miao Y."/>
            <person name="Liu J."/>
            <person name="Yu Q."/>
            <person name="Li R."/>
            <person name="Liao H."/>
            <person name="Li X."/>
            <person name="Kong Y."/>
            <person name="Jiang Z."/>
            <person name="Chourrout D."/>
            <person name="Li R."/>
            <person name="Bao Z."/>
        </authorList>
    </citation>
    <scope>NUCLEOTIDE SEQUENCE [LARGE SCALE GENOMIC DNA]</scope>
    <source>
        <strain evidence="2 3">PY_sf001</strain>
    </source>
</reference>
<dbReference type="EMBL" id="NEDP02000337">
    <property type="protein sequence ID" value="OWF56100.1"/>
    <property type="molecule type" value="Genomic_DNA"/>
</dbReference>
<gene>
    <name evidence="2" type="ORF">KP79_PYT03657</name>
</gene>
<feature type="compositionally biased region" description="Polar residues" evidence="1">
    <location>
        <begin position="209"/>
        <end position="233"/>
    </location>
</feature>
<feature type="region of interest" description="Disordered" evidence="1">
    <location>
        <begin position="170"/>
        <end position="246"/>
    </location>
</feature>
<feature type="region of interest" description="Disordered" evidence="1">
    <location>
        <begin position="103"/>
        <end position="138"/>
    </location>
</feature>